<dbReference type="SMART" id="SM01403">
    <property type="entry name" value="Ribosomal_S10"/>
    <property type="match status" value="1"/>
</dbReference>
<reference evidence="5 6" key="1">
    <citation type="submission" date="2018-03" db="EMBL/GenBank/DDBJ databases">
        <title>Candida pseudohaemulonii genome assembly and annotation.</title>
        <authorList>
            <person name="Munoz J.F."/>
            <person name="Gade L.G."/>
            <person name="Chow N.A."/>
            <person name="Litvintseva A.P."/>
            <person name="Loparev V.N."/>
            <person name="Cuomo C.A."/>
        </authorList>
    </citation>
    <scope>NUCLEOTIDE SEQUENCE [LARGE SCALE GENOMIC DNA]</scope>
    <source>
        <strain evidence="5 6">B12108</strain>
    </source>
</reference>
<dbReference type="InterPro" id="IPR036838">
    <property type="entry name" value="Ribosomal_uS10_dom_sf"/>
</dbReference>
<sequence>MLPRQMLGLNVSKRAFSSFSRTLKKYDKKLLPKEFLEKEAAERVQNEQFKQNLLSKEFTAEPKIKSAGSIPLNLELLQYKPIRLPPTHGHEVAKLKFRGYNEDHLTRASEFAARAAFYLGIPCSRVKKVKTERRLYTVIKSPFAQSKSKENFLRITYNQQLIAYDTNPEVLDLWLSYINKHALEDVKCLAEITTREKLDFAKSLDSMTAQDAKFPDAYTDTTDPIAAKVKDLLQSEQFKQHF</sequence>
<organism evidence="5 6">
    <name type="scientific">Candidozyma pseudohaemuli</name>
    <dbReference type="NCBI Taxonomy" id="418784"/>
    <lineage>
        <taxon>Eukaryota</taxon>
        <taxon>Fungi</taxon>
        <taxon>Dikarya</taxon>
        <taxon>Ascomycota</taxon>
        <taxon>Saccharomycotina</taxon>
        <taxon>Pichiomycetes</taxon>
        <taxon>Metschnikowiaceae</taxon>
        <taxon>Candidozyma</taxon>
    </lineage>
</organism>
<evidence type="ECO:0000259" key="4">
    <source>
        <dbReference type="SMART" id="SM01403"/>
    </source>
</evidence>
<dbReference type="GO" id="GO:1990904">
    <property type="term" value="C:ribonucleoprotein complex"/>
    <property type="evidence" value="ECO:0007669"/>
    <property type="project" value="UniProtKB-KW"/>
</dbReference>
<dbReference type="Gene3D" id="3.30.70.600">
    <property type="entry name" value="Ribosomal protein S10 domain"/>
    <property type="match status" value="1"/>
</dbReference>
<dbReference type="EMBL" id="PYFQ01000001">
    <property type="protein sequence ID" value="PSK41346.1"/>
    <property type="molecule type" value="Genomic_DNA"/>
</dbReference>
<evidence type="ECO:0000313" key="6">
    <source>
        <dbReference type="Proteomes" id="UP000241107"/>
    </source>
</evidence>
<gene>
    <name evidence="5" type="ORF">C7M61_001028</name>
</gene>
<protein>
    <recommendedName>
        <fullName evidence="4">Small ribosomal subunit protein uS10 domain-containing protein</fullName>
    </recommendedName>
</protein>
<dbReference type="SUPFAM" id="SSF54999">
    <property type="entry name" value="Ribosomal protein S10"/>
    <property type="match status" value="1"/>
</dbReference>
<accession>A0A2P7YZF6</accession>
<evidence type="ECO:0000256" key="1">
    <source>
        <dbReference type="ARBA" id="ARBA00007102"/>
    </source>
</evidence>
<dbReference type="GO" id="GO:0006412">
    <property type="term" value="P:translation"/>
    <property type="evidence" value="ECO:0007669"/>
    <property type="project" value="InterPro"/>
</dbReference>
<keyword evidence="3" id="KW-0687">Ribonucleoprotein</keyword>
<dbReference type="RefSeq" id="XP_024716045.1">
    <property type="nucleotide sequence ID" value="XM_024856446.1"/>
</dbReference>
<dbReference type="Pfam" id="PF00338">
    <property type="entry name" value="Ribosomal_S10"/>
    <property type="match status" value="1"/>
</dbReference>
<dbReference type="VEuPathDB" id="FungiDB:C7M61_001028"/>
<evidence type="ECO:0000256" key="3">
    <source>
        <dbReference type="ARBA" id="ARBA00023274"/>
    </source>
</evidence>
<dbReference type="GO" id="GO:0005840">
    <property type="term" value="C:ribosome"/>
    <property type="evidence" value="ECO:0007669"/>
    <property type="project" value="UniProtKB-KW"/>
</dbReference>
<keyword evidence="6" id="KW-1185">Reference proteome</keyword>
<keyword evidence="2" id="KW-0689">Ribosomal protein</keyword>
<dbReference type="OrthoDB" id="366214at2759"/>
<name>A0A2P7YZF6_9ASCO</name>
<dbReference type="GO" id="GO:0003735">
    <property type="term" value="F:structural constituent of ribosome"/>
    <property type="evidence" value="ECO:0007669"/>
    <property type="project" value="InterPro"/>
</dbReference>
<dbReference type="PANTHER" id="PTHR11700">
    <property type="entry name" value="30S RIBOSOMAL PROTEIN S10 FAMILY MEMBER"/>
    <property type="match status" value="1"/>
</dbReference>
<comment type="caution">
    <text evidence="5">The sequence shown here is derived from an EMBL/GenBank/DDBJ whole genome shotgun (WGS) entry which is preliminary data.</text>
</comment>
<dbReference type="STRING" id="418784.A0A2P7YZF6"/>
<dbReference type="InterPro" id="IPR001848">
    <property type="entry name" value="Ribosomal_uS10"/>
</dbReference>
<dbReference type="InterPro" id="IPR027486">
    <property type="entry name" value="Ribosomal_uS10_dom"/>
</dbReference>
<comment type="similarity">
    <text evidence="1">Belongs to the universal ribosomal protein uS10 family.</text>
</comment>
<dbReference type="GeneID" id="36564419"/>
<feature type="domain" description="Small ribosomal subunit protein uS10" evidence="4">
    <location>
        <begin position="94"/>
        <end position="191"/>
    </location>
</feature>
<dbReference type="Proteomes" id="UP000241107">
    <property type="component" value="Unassembled WGS sequence"/>
</dbReference>
<evidence type="ECO:0000313" key="5">
    <source>
        <dbReference type="EMBL" id="PSK41346.1"/>
    </source>
</evidence>
<dbReference type="AlphaFoldDB" id="A0A2P7YZF6"/>
<evidence type="ECO:0000256" key="2">
    <source>
        <dbReference type="ARBA" id="ARBA00022980"/>
    </source>
</evidence>
<proteinExistence type="inferred from homology"/>